<dbReference type="EMBL" id="JABBJJ010000062">
    <property type="protein sequence ID" value="NMO16294.1"/>
    <property type="molecule type" value="Genomic_DNA"/>
</dbReference>
<dbReference type="Pfam" id="PF07228">
    <property type="entry name" value="SpoIIE"/>
    <property type="match status" value="1"/>
</dbReference>
<evidence type="ECO:0000313" key="2">
    <source>
        <dbReference type="EMBL" id="NMO16294.1"/>
    </source>
</evidence>
<dbReference type="InterPro" id="IPR039248">
    <property type="entry name" value="Ptase_RsbX"/>
</dbReference>
<evidence type="ECO:0000259" key="1">
    <source>
        <dbReference type="SMART" id="SM00331"/>
    </source>
</evidence>
<organism evidence="2 3">
    <name type="scientific">Pyxidicoccus fallax</name>
    <dbReference type="NCBI Taxonomy" id="394095"/>
    <lineage>
        <taxon>Bacteria</taxon>
        <taxon>Pseudomonadati</taxon>
        <taxon>Myxococcota</taxon>
        <taxon>Myxococcia</taxon>
        <taxon>Myxococcales</taxon>
        <taxon>Cystobacterineae</taxon>
        <taxon>Myxococcaceae</taxon>
        <taxon>Pyxidicoccus</taxon>
    </lineage>
</organism>
<dbReference type="SUPFAM" id="SSF81606">
    <property type="entry name" value="PP2C-like"/>
    <property type="match status" value="1"/>
</dbReference>
<dbReference type="AlphaFoldDB" id="A0A848LCY2"/>
<accession>A0A848LCY2</accession>
<dbReference type="PANTHER" id="PTHR35801:SF1">
    <property type="entry name" value="PHOSPHOSERINE PHOSPHATASE RSBX"/>
    <property type="match status" value="1"/>
</dbReference>
<dbReference type="InterPro" id="IPR036457">
    <property type="entry name" value="PPM-type-like_dom_sf"/>
</dbReference>
<dbReference type="InterPro" id="IPR001932">
    <property type="entry name" value="PPM-type_phosphatase-like_dom"/>
</dbReference>
<dbReference type="RefSeq" id="WP_169345581.1">
    <property type="nucleotide sequence ID" value="NZ_JABBJJ010000062.1"/>
</dbReference>
<dbReference type="PANTHER" id="PTHR35801">
    <property type="entry name" value="PHOSPHOSERINE PHOSPHATASE RSBX"/>
    <property type="match status" value="1"/>
</dbReference>
<sequence>MRLSVAHRSRPKQGEVANGDAALVREEGGHTLVAVVDALGHGPMAAQAAAEAVRCLNSLPLGTAVEPLVEALHAALRGGRGAAVMLGLFDGKRLHCGGVGNVELRTSGTKVPVLPTPGVLGQSMRTLRTVSVAMAPGDRIVLFSDGLTFRVDLEPARRLSPEKACELLMERYSRPTDDATVLVADVETV</sequence>
<gene>
    <name evidence="2" type="ORF">HG543_15750</name>
</gene>
<proteinExistence type="predicted"/>
<dbReference type="Gene3D" id="3.60.40.10">
    <property type="entry name" value="PPM-type phosphatase domain"/>
    <property type="match status" value="1"/>
</dbReference>
<protein>
    <submittedName>
        <fullName evidence="2">SpoIIE family protein phosphatase</fullName>
    </submittedName>
</protein>
<dbReference type="SMART" id="SM00331">
    <property type="entry name" value="PP2C_SIG"/>
    <property type="match status" value="1"/>
</dbReference>
<evidence type="ECO:0000313" key="3">
    <source>
        <dbReference type="Proteomes" id="UP000518300"/>
    </source>
</evidence>
<reference evidence="2 3" key="1">
    <citation type="submission" date="2020-04" db="EMBL/GenBank/DDBJ databases">
        <title>Draft genome of Pyxidicoccus fallax type strain.</title>
        <authorList>
            <person name="Whitworth D.E."/>
        </authorList>
    </citation>
    <scope>NUCLEOTIDE SEQUENCE [LARGE SCALE GENOMIC DNA]</scope>
    <source>
        <strain evidence="2 3">DSM 14698</strain>
    </source>
</reference>
<dbReference type="Proteomes" id="UP000518300">
    <property type="component" value="Unassembled WGS sequence"/>
</dbReference>
<comment type="caution">
    <text evidence="2">The sequence shown here is derived from an EMBL/GenBank/DDBJ whole genome shotgun (WGS) entry which is preliminary data.</text>
</comment>
<name>A0A848LCY2_9BACT</name>
<feature type="domain" description="PPM-type phosphatase" evidence="1">
    <location>
        <begin position="16"/>
        <end position="186"/>
    </location>
</feature>
<keyword evidence="3" id="KW-1185">Reference proteome</keyword>